<gene>
    <name evidence="1" type="ORF">SAMN04488036_103338</name>
</gene>
<organism evidence="1 2">
    <name type="scientific">Shimia haliotis</name>
    <dbReference type="NCBI Taxonomy" id="1280847"/>
    <lineage>
        <taxon>Bacteria</taxon>
        <taxon>Pseudomonadati</taxon>
        <taxon>Pseudomonadota</taxon>
        <taxon>Alphaproteobacteria</taxon>
        <taxon>Rhodobacterales</taxon>
        <taxon>Roseobacteraceae</taxon>
    </lineage>
</organism>
<dbReference type="OrthoDB" id="3218408at2"/>
<dbReference type="RefSeq" id="WP_093323576.1">
    <property type="nucleotide sequence ID" value="NZ_FOSZ01000003.1"/>
</dbReference>
<dbReference type="Proteomes" id="UP000198851">
    <property type="component" value="Unassembled WGS sequence"/>
</dbReference>
<sequence>MSKRLTKDDWLRGGFLALTESGSSALKAEPMARRMSTTKGSFYWHFADVPAFHSALLKEWESKAYADIVTQIDGEDSAAHKLRALGQIAVSGAPKEYGGIALEPAIRAWGRSDPDVAEAVARVDGLRMQYLSALMKDIGLTNPELVRILYASFIGMEDLTSRDGEVNGPAMGTLVDLILALYQ</sequence>
<dbReference type="STRING" id="1280847.SAMN04488036_103338"/>
<name>A0A1I4DQX5_9RHOB</name>
<accession>A0A1I4DQX5</accession>
<proteinExistence type="predicted"/>
<dbReference type="EMBL" id="FOSZ01000003">
    <property type="protein sequence ID" value="SFK95349.1"/>
    <property type="molecule type" value="Genomic_DNA"/>
</dbReference>
<dbReference type="SUPFAM" id="SSF46689">
    <property type="entry name" value="Homeodomain-like"/>
    <property type="match status" value="1"/>
</dbReference>
<dbReference type="InterPro" id="IPR009057">
    <property type="entry name" value="Homeodomain-like_sf"/>
</dbReference>
<keyword evidence="2" id="KW-1185">Reference proteome</keyword>
<evidence type="ECO:0000313" key="1">
    <source>
        <dbReference type="EMBL" id="SFK95349.1"/>
    </source>
</evidence>
<protein>
    <submittedName>
        <fullName evidence="1">Transcriptional regulator, TetR family</fullName>
    </submittedName>
</protein>
<dbReference type="AlphaFoldDB" id="A0A1I4DQX5"/>
<dbReference type="Gene3D" id="1.10.357.10">
    <property type="entry name" value="Tetracycline Repressor, domain 2"/>
    <property type="match status" value="1"/>
</dbReference>
<reference evidence="2" key="1">
    <citation type="submission" date="2016-10" db="EMBL/GenBank/DDBJ databases">
        <authorList>
            <person name="Varghese N."/>
            <person name="Submissions S."/>
        </authorList>
    </citation>
    <scope>NUCLEOTIDE SEQUENCE [LARGE SCALE GENOMIC DNA]</scope>
    <source>
        <strain evidence="2">DSM 28453</strain>
    </source>
</reference>
<evidence type="ECO:0000313" key="2">
    <source>
        <dbReference type="Proteomes" id="UP000198851"/>
    </source>
</evidence>